<proteinExistence type="predicted"/>
<accession>A0A917TP57</accession>
<name>A0A917TP57_9ACTN</name>
<feature type="region of interest" description="Disordered" evidence="1">
    <location>
        <begin position="105"/>
        <end position="128"/>
    </location>
</feature>
<comment type="caution">
    <text evidence="2">The sequence shown here is derived from an EMBL/GenBank/DDBJ whole genome shotgun (WGS) entry which is preliminary data.</text>
</comment>
<protein>
    <submittedName>
        <fullName evidence="2">Uncharacterized protein</fullName>
    </submittedName>
</protein>
<evidence type="ECO:0000313" key="3">
    <source>
        <dbReference type="Proteomes" id="UP000608890"/>
    </source>
</evidence>
<reference evidence="2" key="2">
    <citation type="submission" date="2020-09" db="EMBL/GenBank/DDBJ databases">
        <authorList>
            <person name="Sun Q."/>
            <person name="Zhou Y."/>
        </authorList>
    </citation>
    <scope>NUCLEOTIDE SEQUENCE</scope>
    <source>
        <strain evidence="2">CGMCC 4.7312</strain>
    </source>
</reference>
<keyword evidence="3" id="KW-1185">Reference proteome</keyword>
<feature type="compositionally biased region" description="Low complexity" evidence="1">
    <location>
        <begin position="108"/>
        <end position="122"/>
    </location>
</feature>
<evidence type="ECO:0000313" key="2">
    <source>
        <dbReference type="EMBL" id="GGM31509.1"/>
    </source>
</evidence>
<reference evidence="2" key="1">
    <citation type="journal article" date="2014" name="Int. J. Syst. Evol. Microbiol.">
        <title>Complete genome sequence of Corynebacterium casei LMG S-19264T (=DSM 44701T), isolated from a smear-ripened cheese.</title>
        <authorList>
            <consortium name="US DOE Joint Genome Institute (JGI-PGF)"/>
            <person name="Walter F."/>
            <person name="Albersmeier A."/>
            <person name="Kalinowski J."/>
            <person name="Ruckert C."/>
        </authorList>
    </citation>
    <scope>NUCLEOTIDE SEQUENCE</scope>
    <source>
        <strain evidence="2">CGMCC 4.7312</strain>
    </source>
</reference>
<sequence>MRGDADALQWLLFGQAGVLSWARATAELTPAKVRHLVATGRWSRVCRGVLRAGPADAAQWVRTDEEAQQIFAAGCQQRRVHPTEIGTPPASMRWLQCAVWVLSGRGTSPRCSVSSRPSRLSPAWPGIS</sequence>
<gene>
    <name evidence="2" type="ORF">GCM10011608_15090</name>
</gene>
<dbReference type="AlphaFoldDB" id="A0A917TP57"/>
<organism evidence="2 3">
    <name type="scientific">Micromonospora sonchi</name>
    <dbReference type="NCBI Taxonomy" id="1763543"/>
    <lineage>
        <taxon>Bacteria</taxon>
        <taxon>Bacillati</taxon>
        <taxon>Actinomycetota</taxon>
        <taxon>Actinomycetes</taxon>
        <taxon>Micromonosporales</taxon>
        <taxon>Micromonosporaceae</taxon>
        <taxon>Micromonospora</taxon>
    </lineage>
</organism>
<dbReference type="EMBL" id="BMNB01000005">
    <property type="protein sequence ID" value="GGM31509.1"/>
    <property type="molecule type" value="Genomic_DNA"/>
</dbReference>
<evidence type="ECO:0000256" key="1">
    <source>
        <dbReference type="SAM" id="MobiDB-lite"/>
    </source>
</evidence>
<dbReference type="Proteomes" id="UP000608890">
    <property type="component" value="Unassembled WGS sequence"/>
</dbReference>